<feature type="compositionally biased region" description="Basic and acidic residues" evidence="1">
    <location>
        <begin position="188"/>
        <end position="197"/>
    </location>
</feature>
<reference evidence="2" key="1">
    <citation type="submission" date="2023-03" db="EMBL/GenBank/DDBJ databases">
        <title>Massive genome expansion in bonnet fungi (Mycena s.s.) driven by repeated elements and novel gene families across ecological guilds.</title>
        <authorList>
            <consortium name="Lawrence Berkeley National Laboratory"/>
            <person name="Harder C.B."/>
            <person name="Miyauchi S."/>
            <person name="Viragh M."/>
            <person name="Kuo A."/>
            <person name="Thoen E."/>
            <person name="Andreopoulos B."/>
            <person name="Lu D."/>
            <person name="Skrede I."/>
            <person name="Drula E."/>
            <person name="Henrissat B."/>
            <person name="Morin E."/>
            <person name="Kohler A."/>
            <person name="Barry K."/>
            <person name="LaButti K."/>
            <person name="Morin E."/>
            <person name="Salamov A."/>
            <person name="Lipzen A."/>
            <person name="Mereny Z."/>
            <person name="Hegedus B."/>
            <person name="Baldrian P."/>
            <person name="Stursova M."/>
            <person name="Weitz H."/>
            <person name="Taylor A."/>
            <person name="Grigoriev I.V."/>
            <person name="Nagy L.G."/>
            <person name="Martin F."/>
            <person name="Kauserud H."/>
        </authorList>
    </citation>
    <scope>NUCLEOTIDE SEQUENCE</scope>
    <source>
        <strain evidence="2">CBHHK188m</strain>
    </source>
</reference>
<name>A0AAD7IYB0_9AGAR</name>
<feature type="compositionally biased region" description="Basic and acidic residues" evidence="1">
    <location>
        <begin position="160"/>
        <end position="171"/>
    </location>
</feature>
<evidence type="ECO:0000313" key="2">
    <source>
        <dbReference type="EMBL" id="KAJ7753091.1"/>
    </source>
</evidence>
<dbReference type="AlphaFoldDB" id="A0AAD7IYB0"/>
<feature type="region of interest" description="Disordered" evidence="1">
    <location>
        <begin position="137"/>
        <end position="176"/>
    </location>
</feature>
<feature type="region of interest" description="Disordered" evidence="1">
    <location>
        <begin position="185"/>
        <end position="204"/>
    </location>
</feature>
<gene>
    <name evidence="2" type="ORF">DFH07DRAFT_774227</name>
</gene>
<accession>A0AAD7IYB0</accession>
<feature type="compositionally biased region" description="Basic residues" evidence="1">
    <location>
        <begin position="403"/>
        <end position="413"/>
    </location>
</feature>
<feature type="compositionally biased region" description="Polar residues" evidence="1">
    <location>
        <begin position="534"/>
        <end position="544"/>
    </location>
</feature>
<organism evidence="2 3">
    <name type="scientific">Mycena maculata</name>
    <dbReference type="NCBI Taxonomy" id="230809"/>
    <lineage>
        <taxon>Eukaryota</taxon>
        <taxon>Fungi</taxon>
        <taxon>Dikarya</taxon>
        <taxon>Basidiomycota</taxon>
        <taxon>Agaricomycotina</taxon>
        <taxon>Agaricomycetes</taxon>
        <taxon>Agaricomycetidae</taxon>
        <taxon>Agaricales</taxon>
        <taxon>Marasmiineae</taxon>
        <taxon>Mycenaceae</taxon>
        <taxon>Mycena</taxon>
    </lineage>
</organism>
<evidence type="ECO:0000313" key="3">
    <source>
        <dbReference type="Proteomes" id="UP001215280"/>
    </source>
</evidence>
<feature type="region of interest" description="Disordered" evidence="1">
    <location>
        <begin position="396"/>
        <end position="507"/>
    </location>
</feature>
<feature type="compositionally biased region" description="Low complexity" evidence="1">
    <location>
        <begin position="434"/>
        <end position="452"/>
    </location>
</feature>
<keyword evidence="3" id="KW-1185">Reference proteome</keyword>
<dbReference type="EMBL" id="JARJLG010000072">
    <property type="protein sequence ID" value="KAJ7753091.1"/>
    <property type="molecule type" value="Genomic_DNA"/>
</dbReference>
<proteinExistence type="predicted"/>
<feature type="compositionally biased region" description="Basic and acidic residues" evidence="1">
    <location>
        <begin position="137"/>
        <end position="146"/>
    </location>
</feature>
<feature type="region of interest" description="Disordered" evidence="1">
    <location>
        <begin position="533"/>
        <end position="552"/>
    </location>
</feature>
<feature type="compositionally biased region" description="Acidic residues" evidence="1">
    <location>
        <begin position="147"/>
        <end position="159"/>
    </location>
</feature>
<feature type="compositionally biased region" description="Basic residues" evidence="1">
    <location>
        <begin position="494"/>
        <end position="504"/>
    </location>
</feature>
<sequence length="796" mass="86246">MSDSDSPVSASLPQITAFSDEHIKYLDELLPKYHAFEVLVAQDKLKKEHLREYKKGSKKNWINNNVCPKFIQKFELEGKYNLAGVRAKVARFFFNHKNPKARKIVARPAGSKPAAKSAVQIFNESNKTAISSLAAELAKKGQKDGDSGSDQDEEESDDEGKEKGGQGREEAGELGILEVGQRRPLCGAERRREEETRGAGNRAQRAIREGNQSAITDIVGTAVDKTIGHRWGGLGDVAVFVAGVFRTEAGALQTFSLSCQEKEDAPAFKTRVPDFPAFRKKLIEWGGEVLPKVEGDRLTLTYDDGFPRLPPLTDETPPNVARALLLLFAQKIYEYSGTVPPESEKDLRIQMHLDNQSVGVTQEEEIFCPSTMTSEEVYTLYNRLVEDQTRVPRHFIFVNPGKGKGKGKGKAGKGKVQTEVSDAPVDYSIKPRGATTSTPVAPASPTSLTPGSPVAPPSRSPSPSASVQGDAESGGKRKGEDVLEDEGPPAKKGPAVKKAVKKGKGTTVGTAELRKRLGLFAHFPMARYRRTHTRYPNGSLTGNGRSRGRVAAGSPKTDVLLSILGRAKASGFTALVVTLGAMLLSCRPHDLANSYIPFAHGVGVQKRLGREPLLKTRTAFRYDSCELDRRAAAGDAEARDGVFLGTEWLKECNPGLFHMRAALSACALGGASRARRTQRRRCSTVSTGIMRSEKVKAAQAAGALTVPFDSGVRTGPTSSRRAGRPPCALIDVDIPLRARTIHLTIDMPRSGPPMAVRRHRLEAGGYRAGLARHPRGPRRDARPLGLCEPCGDTGNV</sequence>
<protein>
    <submittedName>
        <fullName evidence="2">Uncharacterized protein</fullName>
    </submittedName>
</protein>
<evidence type="ECO:0000256" key="1">
    <source>
        <dbReference type="SAM" id="MobiDB-lite"/>
    </source>
</evidence>
<comment type="caution">
    <text evidence="2">The sequence shown here is derived from an EMBL/GenBank/DDBJ whole genome shotgun (WGS) entry which is preliminary data.</text>
</comment>
<dbReference type="Proteomes" id="UP001215280">
    <property type="component" value="Unassembled WGS sequence"/>
</dbReference>